<evidence type="ECO:0000256" key="1">
    <source>
        <dbReference type="ARBA" id="ARBA00022723"/>
    </source>
</evidence>
<evidence type="ECO:0000313" key="5">
    <source>
        <dbReference type="EMBL" id="RXK56968.1"/>
    </source>
</evidence>
<accession>A0A4Q1CCZ5</accession>
<evidence type="ECO:0000313" key="6">
    <source>
        <dbReference type="Proteomes" id="UP000290218"/>
    </source>
</evidence>
<evidence type="ECO:0000256" key="4">
    <source>
        <dbReference type="ARBA" id="ARBA00023014"/>
    </source>
</evidence>
<dbReference type="InterPro" id="IPR015324">
    <property type="entry name" value="Ribosomal_Rsm22-like"/>
</dbReference>
<dbReference type="SUPFAM" id="SSF53335">
    <property type="entry name" value="S-adenosyl-L-methionine-dependent methyltransferases"/>
    <property type="match status" value="1"/>
</dbReference>
<proteinExistence type="predicted"/>
<protein>
    <submittedName>
        <fullName evidence="5">Uncharacterized protein</fullName>
    </submittedName>
</protein>
<evidence type="ECO:0000256" key="2">
    <source>
        <dbReference type="ARBA" id="ARBA00022946"/>
    </source>
</evidence>
<keyword evidence="6" id="KW-1185">Reference proteome</keyword>
<dbReference type="InterPro" id="IPR029063">
    <property type="entry name" value="SAM-dependent_MTases_sf"/>
</dbReference>
<dbReference type="GO" id="GO:0051536">
    <property type="term" value="F:iron-sulfur cluster binding"/>
    <property type="evidence" value="ECO:0007669"/>
    <property type="project" value="UniProtKB-KW"/>
</dbReference>
<dbReference type="Gene3D" id="3.40.50.150">
    <property type="entry name" value="Vaccinia Virus protein VP39"/>
    <property type="match status" value="1"/>
</dbReference>
<keyword evidence="1" id="KW-0479">Metal-binding</keyword>
<dbReference type="OrthoDB" id="185125at2"/>
<keyword evidence="2" id="KW-0809">Transit peptide</keyword>
<name>A0A4Q1CCZ5_9BACT</name>
<dbReference type="GO" id="GO:0008168">
    <property type="term" value="F:methyltransferase activity"/>
    <property type="evidence" value="ECO:0007669"/>
    <property type="project" value="InterPro"/>
</dbReference>
<organism evidence="5 6">
    <name type="scientific">Oleiharenicola lentus</name>
    <dbReference type="NCBI Taxonomy" id="2508720"/>
    <lineage>
        <taxon>Bacteria</taxon>
        <taxon>Pseudomonadati</taxon>
        <taxon>Verrucomicrobiota</taxon>
        <taxon>Opitutia</taxon>
        <taxon>Opitutales</taxon>
        <taxon>Opitutaceae</taxon>
        <taxon>Oleiharenicola</taxon>
    </lineage>
</organism>
<sequence length="360" mass="40077">MTWETLDWEVLDRLRETFLTGDKTAGPYWHTITDLECYDFTYGERIGWKWDAVLRELKASGWTPPAGATVLDWGCGSGIAGRRVVEAFGAGHFSRLLLHDHSQLALDYTEHHGRKAFPGLTVERATTRDLRGSDPIGLLVVSHVVNELNDIARAELAELCTRAEAILWVEPGTHEASRLLGGWREQLKSRFRILAPCPHQAACGVLAAGNERHWCHFFAPPPMGVYADSGWVKFGQRAGIDLRSLPYSYLVLDTRPVGSALAPTLLPPAKVVASDDPTREGDSRPSLQLSRLVGDAKVFKGYAKVFACDETGVHDLMLQKRDAPVLFKQLKQGEAPSLHRWTHENGRITRIEQPTTTEPE</sequence>
<dbReference type="Proteomes" id="UP000290218">
    <property type="component" value="Unassembled WGS sequence"/>
</dbReference>
<keyword evidence="4" id="KW-0411">Iron-sulfur</keyword>
<gene>
    <name evidence="5" type="ORF">ESB00_09815</name>
</gene>
<dbReference type="GO" id="GO:0046872">
    <property type="term" value="F:metal ion binding"/>
    <property type="evidence" value="ECO:0007669"/>
    <property type="project" value="UniProtKB-KW"/>
</dbReference>
<dbReference type="GO" id="GO:0006412">
    <property type="term" value="P:translation"/>
    <property type="evidence" value="ECO:0007669"/>
    <property type="project" value="InterPro"/>
</dbReference>
<dbReference type="AlphaFoldDB" id="A0A4Q1CCZ5"/>
<keyword evidence="3" id="KW-0408">Iron</keyword>
<comment type="caution">
    <text evidence="5">The sequence shown here is derived from an EMBL/GenBank/DDBJ whole genome shotgun (WGS) entry which is preliminary data.</text>
</comment>
<evidence type="ECO:0000256" key="3">
    <source>
        <dbReference type="ARBA" id="ARBA00023004"/>
    </source>
</evidence>
<reference evidence="5 6" key="1">
    <citation type="submission" date="2019-01" db="EMBL/GenBank/DDBJ databases">
        <title>Lacunisphaera sp. strain TWA-58.</title>
        <authorList>
            <person name="Chen W.-M."/>
        </authorList>
    </citation>
    <scope>NUCLEOTIDE SEQUENCE [LARGE SCALE GENOMIC DNA]</scope>
    <source>
        <strain evidence="5 6">TWA-58</strain>
    </source>
</reference>
<dbReference type="EMBL" id="SDHX01000001">
    <property type="protein sequence ID" value="RXK56968.1"/>
    <property type="molecule type" value="Genomic_DNA"/>
</dbReference>
<dbReference type="Pfam" id="PF09243">
    <property type="entry name" value="Rsm22"/>
    <property type="match status" value="1"/>
</dbReference>